<feature type="repeat" description="TPR" evidence="3">
    <location>
        <begin position="151"/>
        <end position="184"/>
    </location>
</feature>
<dbReference type="InterPro" id="IPR019734">
    <property type="entry name" value="TPR_rpt"/>
</dbReference>
<dbReference type="GO" id="GO:0016020">
    <property type="term" value="C:membrane"/>
    <property type="evidence" value="ECO:0007669"/>
    <property type="project" value="InterPro"/>
</dbReference>
<dbReference type="InterPro" id="IPR051685">
    <property type="entry name" value="Ycf3/AcsC/BcsC/TPR_MFPF"/>
</dbReference>
<organism evidence="4 5">
    <name type="scientific">Gomphosphaeria aponina SAG 52.96 = DSM 107014</name>
    <dbReference type="NCBI Taxonomy" id="1521640"/>
    <lineage>
        <taxon>Bacteria</taxon>
        <taxon>Bacillati</taxon>
        <taxon>Cyanobacteriota</taxon>
        <taxon>Cyanophyceae</taxon>
        <taxon>Oscillatoriophycideae</taxon>
        <taxon>Chroococcales</taxon>
        <taxon>Gomphosphaeriaceae</taxon>
        <taxon>Gomphosphaeria</taxon>
    </lineage>
</organism>
<dbReference type="SMART" id="SM00028">
    <property type="entry name" value="TPR"/>
    <property type="match status" value="8"/>
</dbReference>
<dbReference type="Pfam" id="PF03567">
    <property type="entry name" value="Sulfotransfer_2"/>
    <property type="match status" value="1"/>
</dbReference>
<dbReference type="SUPFAM" id="SSF48452">
    <property type="entry name" value="TPR-like"/>
    <property type="match status" value="1"/>
</dbReference>
<dbReference type="GO" id="GO:0008146">
    <property type="term" value="F:sulfotransferase activity"/>
    <property type="evidence" value="ECO:0007669"/>
    <property type="project" value="InterPro"/>
</dbReference>
<reference evidence="4" key="1">
    <citation type="submission" date="2021-02" db="EMBL/GenBank/DDBJ databases">
        <title>Metagenome analyses of Stigonema ocellatum DSM 106950, Chlorogloea purpurea SAG 13.99 and Gomphosphaeria aponina DSM 107014.</title>
        <authorList>
            <person name="Marter P."/>
            <person name="Huang S."/>
        </authorList>
    </citation>
    <scope>NUCLEOTIDE SEQUENCE</scope>
    <source>
        <strain evidence="4">JP213</strain>
    </source>
</reference>
<accession>A0A941GUB7</accession>
<feature type="repeat" description="TPR" evidence="3">
    <location>
        <begin position="277"/>
        <end position="310"/>
    </location>
</feature>
<dbReference type="Pfam" id="PF13424">
    <property type="entry name" value="TPR_12"/>
    <property type="match status" value="1"/>
</dbReference>
<dbReference type="Pfam" id="PF13432">
    <property type="entry name" value="TPR_16"/>
    <property type="match status" value="1"/>
</dbReference>
<dbReference type="InterPro" id="IPR005331">
    <property type="entry name" value="Sulfotransferase"/>
</dbReference>
<dbReference type="PROSITE" id="PS50005">
    <property type="entry name" value="TPR"/>
    <property type="match status" value="7"/>
</dbReference>
<dbReference type="InterPro" id="IPR011990">
    <property type="entry name" value="TPR-like_helical_dom_sf"/>
</dbReference>
<feature type="repeat" description="TPR" evidence="3">
    <location>
        <begin position="207"/>
        <end position="240"/>
    </location>
</feature>
<evidence type="ECO:0000256" key="1">
    <source>
        <dbReference type="ARBA" id="ARBA00022737"/>
    </source>
</evidence>
<evidence type="ECO:0000313" key="5">
    <source>
        <dbReference type="Proteomes" id="UP000767446"/>
    </source>
</evidence>
<evidence type="ECO:0000313" key="4">
    <source>
        <dbReference type="EMBL" id="MBR8827310.1"/>
    </source>
</evidence>
<dbReference type="EMBL" id="JADQBC010000026">
    <property type="protein sequence ID" value="MBR8827310.1"/>
    <property type="molecule type" value="Genomic_DNA"/>
</dbReference>
<evidence type="ECO:0000256" key="2">
    <source>
        <dbReference type="ARBA" id="ARBA00022803"/>
    </source>
</evidence>
<feature type="repeat" description="TPR" evidence="3">
    <location>
        <begin position="42"/>
        <end position="75"/>
    </location>
</feature>
<proteinExistence type="predicted"/>
<dbReference type="Pfam" id="PF13181">
    <property type="entry name" value="TPR_8"/>
    <property type="match status" value="1"/>
</dbReference>
<dbReference type="AlphaFoldDB" id="A0A941GUB7"/>
<feature type="repeat" description="TPR" evidence="3">
    <location>
        <begin position="112"/>
        <end position="145"/>
    </location>
</feature>
<dbReference type="Proteomes" id="UP000767446">
    <property type="component" value="Unassembled WGS sequence"/>
</dbReference>
<evidence type="ECO:0000256" key="3">
    <source>
        <dbReference type="PROSITE-ProRule" id="PRU00339"/>
    </source>
</evidence>
<gene>
    <name evidence="4" type="ORF">DSM107014_05290</name>
</gene>
<comment type="caution">
    <text evidence="4">The sequence shown here is derived from an EMBL/GenBank/DDBJ whole genome shotgun (WGS) entry which is preliminary data.</text>
</comment>
<dbReference type="Pfam" id="PF00515">
    <property type="entry name" value="TPR_1"/>
    <property type="match status" value="1"/>
</dbReference>
<feature type="repeat" description="TPR" evidence="3">
    <location>
        <begin position="8"/>
        <end position="41"/>
    </location>
</feature>
<sequence length="599" mass="69838">MDKNQETIKAYLADGKKLKQEGNINGAKEKYLLALELNPNNVSALLQLAVVYENQGELETAAKYSQRAIKIAPENGLAQGTLGSILIREGKIEEAIIALEKSEKLLPEKSPVWVYLRWGEALEKKGKIEEAIAVYEKAVEKKTEKKEECLQILWIKLGDAYQQQKRWDEAIMVYKKVEKINPDLGKKLTSELQYAKLKQQSKKQDDPAWYLNLGKLELEKGNLEEGIANYQKAIEINPEQPAWVYKNLGDAFFEQYKFDEAIITYQKVLERKEQRSVVFCTKLGNAYHKQGRWEEAIASYKKVLEIKPNYDSEKFYLELRSAQIKQGQNEEATRSYQKALARNCLINHADKIVYCPIAKNACTLFKRMMLDISGEQGKYEESNCNLHQYVSENFNILKDTGWGLSDFFGSGKQEYFKFIILRNPFSRIVSAYLNKVAKNPRNYEKFVLPVIKDVYKALGEEMDLKKSITFSQFVDYLNRTEDCYLDKHWRPQHICFGEGIIKFDYVGQFEKLDEVIEKIEKKIGRKLTQEVSKNRTKYGNYSKDEKFHDKYPHELRELDGLPRAENFYTPELEEIVRKRYAEDIKIYEREFNVKLGRIG</sequence>
<dbReference type="Pfam" id="PF13414">
    <property type="entry name" value="TPR_11"/>
    <property type="match status" value="1"/>
</dbReference>
<dbReference type="PROSITE" id="PS50293">
    <property type="entry name" value="TPR_REGION"/>
    <property type="match status" value="3"/>
</dbReference>
<keyword evidence="1" id="KW-0677">Repeat</keyword>
<dbReference type="PANTHER" id="PTHR44943">
    <property type="entry name" value="CELLULOSE SYNTHASE OPERON PROTEIN C"/>
    <property type="match status" value="1"/>
</dbReference>
<feature type="repeat" description="TPR" evidence="3">
    <location>
        <begin position="242"/>
        <end position="275"/>
    </location>
</feature>
<protein>
    <submittedName>
        <fullName evidence="4">Tetratricopeptide repeat protein</fullName>
    </submittedName>
</protein>
<dbReference type="Gene3D" id="1.25.40.10">
    <property type="entry name" value="Tetratricopeptide repeat domain"/>
    <property type="match status" value="4"/>
</dbReference>
<dbReference type="PANTHER" id="PTHR44943:SF8">
    <property type="entry name" value="TPR REPEAT-CONTAINING PROTEIN MJ0263"/>
    <property type="match status" value="1"/>
</dbReference>
<keyword evidence="2 3" id="KW-0802">TPR repeat</keyword>
<name>A0A941GUB7_9CHRO</name>